<evidence type="ECO:0000256" key="4">
    <source>
        <dbReference type="ARBA" id="ARBA00022679"/>
    </source>
</evidence>
<evidence type="ECO:0000313" key="13">
    <source>
        <dbReference type="EMBL" id="OGZ19314.1"/>
    </source>
</evidence>
<evidence type="ECO:0000256" key="1">
    <source>
        <dbReference type="ARBA" id="ARBA00022645"/>
    </source>
</evidence>
<feature type="region of interest" description="Disordered" evidence="9">
    <location>
        <begin position="799"/>
        <end position="882"/>
    </location>
</feature>
<feature type="domain" description="Glycosyl transferase family 51" evidence="12">
    <location>
        <begin position="102"/>
        <end position="258"/>
    </location>
</feature>
<evidence type="ECO:0000256" key="5">
    <source>
        <dbReference type="ARBA" id="ARBA00022801"/>
    </source>
</evidence>
<feature type="domain" description="Penicillin-binding protein transpeptidase" evidence="11">
    <location>
        <begin position="514"/>
        <end position="710"/>
    </location>
</feature>
<feature type="transmembrane region" description="Helical" evidence="10">
    <location>
        <begin position="28"/>
        <end position="47"/>
    </location>
</feature>
<dbReference type="AlphaFoldDB" id="A0A1G2E0C9"/>
<dbReference type="PANTHER" id="PTHR32282:SF33">
    <property type="entry name" value="PEPTIDOGLYCAN GLYCOSYLTRANSFERASE"/>
    <property type="match status" value="1"/>
</dbReference>
<keyword evidence="10" id="KW-0812">Transmembrane</keyword>
<dbReference type="SUPFAM" id="SSF53955">
    <property type="entry name" value="Lysozyme-like"/>
    <property type="match status" value="1"/>
</dbReference>
<reference evidence="13 14" key="1">
    <citation type="journal article" date="2016" name="Nat. Commun.">
        <title>Thousands of microbial genomes shed light on interconnected biogeochemical processes in an aquifer system.</title>
        <authorList>
            <person name="Anantharaman K."/>
            <person name="Brown C.T."/>
            <person name="Hug L.A."/>
            <person name="Sharon I."/>
            <person name="Castelle C.J."/>
            <person name="Probst A.J."/>
            <person name="Thomas B.C."/>
            <person name="Singh A."/>
            <person name="Wilkins M.J."/>
            <person name="Karaoz U."/>
            <person name="Brodie E.L."/>
            <person name="Williams K.H."/>
            <person name="Hubbard S.S."/>
            <person name="Banfield J.F."/>
        </authorList>
    </citation>
    <scope>NUCLEOTIDE SEQUENCE [LARGE SCALE GENOMIC DNA]</scope>
</reference>
<evidence type="ECO:0000256" key="7">
    <source>
        <dbReference type="ARBA" id="ARBA00044770"/>
    </source>
</evidence>
<protein>
    <recommendedName>
        <fullName evidence="7">peptidoglycan glycosyltransferase</fullName>
        <ecNumber evidence="7">2.4.99.28</ecNumber>
    </recommendedName>
</protein>
<dbReference type="InterPro" id="IPR001264">
    <property type="entry name" value="Glyco_trans_51"/>
</dbReference>
<keyword evidence="10" id="KW-1133">Transmembrane helix</keyword>
<dbReference type="Gene3D" id="1.10.3810.10">
    <property type="entry name" value="Biosynthetic peptidoglycan transglycosylase-like"/>
    <property type="match status" value="1"/>
</dbReference>
<name>A0A1G2E0C9_9BACT</name>
<dbReference type="EMBL" id="MHLU01000059">
    <property type="protein sequence ID" value="OGZ19314.1"/>
    <property type="molecule type" value="Genomic_DNA"/>
</dbReference>
<dbReference type="Pfam" id="PF00905">
    <property type="entry name" value="Transpeptidase"/>
    <property type="match status" value="1"/>
</dbReference>
<dbReference type="GO" id="GO:0006508">
    <property type="term" value="P:proteolysis"/>
    <property type="evidence" value="ECO:0007669"/>
    <property type="project" value="UniProtKB-KW"/>
</dbReference>
<evidence type="ECO:0000256" key="8">
    <source>
        <dbReference type="ARBA" id="ARBA00049902"/>
    </source>
</evidence>
<keyword evidence="5" id="KW-0378">Hydrolase</keyword>
<keyword evidence="10" id="KW-0472">Membrane</keyword>
<dbReference type="GO" id="GO:0008658">
    <property type="term" value="F:penicillin binding"/>
    <property type="evidence" value="ECO:0007669"/>
    <property type="project" value="InterPro"/>
</dbReference>
<sequence>MGDQENLPSLLVVRRSFVRRSADRMKKYMRRSLIAIPLLFVGLYIGVGFSPKGARLLYHEFAESFREHYHIDTQKVEALYGKYFHEQSIIYAGDTKVACYSSPEHRILVESYEDIPEKIRLAILASEDKAFFAHNGVDGWAVARAGTLRVVHGVIPLFSGTRSGASTLTMQLAKKLRGREGVRATLDDKIAEALIAFDIEDRLNKYQIFLKYVNMPYFGRGQYGVEAASRSYFGKSAKELDWHEAAYLVALVNKPALPDRKSIAQNGLPNGGNANKLAAKHGAQRVLDLMRDLEEDSTVISREHFTKDDYANASTKLLNLEIRPAGSGCASSPALRSYVEQVRVDYGKQLRAKKQEVASLNDAGLSIYFPSDEGVSTELEHVVSLARNVYVKRHKKDADIDQLRAGAVAMRLDGRVLGIVGNIDTGRYKFNVMTQGYRQPGSTAKAITYTAYDEALMERILSSPNPPRTLDEMVDALDKACVILDAPIMISRGRGKPPHVVQNFSRSKPMYFMKEIPCGLAVGESRNTTAVRAGQKAGVNRMVEVARRLGIKEDARHKLEAYPTMAIGGFDARPIDIARVFAVIANGGFEVTPSFVEDICSKDGMSIIHFREDPLNDDEKESLPCNPSGASHLHKPERILNPAVARHMIQLLRNVVDGPTSTAHSLRNGVVLGQDPFIYDNKSPRLKFTLEDSGEIAGKTGSAANADRSVTDAWIVLVLPGPVSKPEEGVVLVFWMGKDNKHSLGSGETGGRIWTNSVVSILDYLKKNRGLLAAGNTFVPLHPLSEEELSRYIPVQKPEALPDEDAPSVIDPYDPSTPLESLEGVLEKGELESGKGVDGETPHAPRNGGGNGEHPPLLKDPEQKKDPEFQSQPDLYLLKTTP</sequence>
<evidence type="ECO:0000259" key="12">
    <source>
        <dbReference type="Pfam" id="PF00912"/>
    </source>
</evidence>
<dbReference type="Pfam" id="PF00912">
    <property type="entry name" value="Transgly"/>
    <property type="match status" value="1"/>
</dbReference>
<dbReference type="Gene3D" id="3.40.710.10">
    <property type="entry name" value="DD-peptidase/beta-lactamase superfamily"/>
    <property type="match status" value="1"/>
</dbReference>
<organism evidence="13 14">
    <name type="scientific">Candidatus Lloydbacteria bacterium RIFOXYC12_FULL_46_25</name>
    <dbReference type="NCBI Taxonomy" id="1798670"/>
    <lineage>
        <taxon>Bacteria</taxon>
        <taxon>Candidatus Lloydiibacteriota</taxon>
    </lineage>
</organism>
<evidence type="ECO:0000256" key="2">
    <source>
        <dbReference type="ARBA" id="ARBA00022670"/>
    </source>
</evidence>
<feature type="compositionally biased region" description="Basic and acidic residues" evidence="9">
    <location>
        <begin position="825"/>
        <end position="843"/>
    </location>
</feature>
<comment type="caution">
    <text evidence="13">The sequence shown here is derived from an EMBL/GenBank/DDBJ whole genome shotgun (WGS) entry which is preliminary data.</text>
</comment>
<evidence type="ECO:0000256" key="3">
    <source>
        <dbReference type="ARBA" id="ARBA00022676"/>
    </source>
</evidence>
<keyword evidence="1" id="KW-0121">Carboxypeptidase</keyword>
<evidence type="ECO:0000256" key="10">
    <source>
        <dbReference type="SAM" id="Phobius"/>
    </source>
</evidence>
<evidence type="ECO:0000256" key="9">
    <source>
        <dbReference type="SAM" id="MobiDB-lite"/>
    </source>
</evidence>
<keyword evidence="3" id="KW-0328">Glycosyltransferase</keyword>
<proteinExistence type="predicted"/>
<comment type="catalytic activity">
    <reaction evidence="8">
        <text>[GlcNAc-(1-&gt;4)-Mur2Ac(oyl-L-Ala-gamma-D-Glu-L-Lys-D-Ala-D-Ala)](n)-di-trans,octa-cis-undecaprenyl diphosphate + beta-D-GlcNAc-(1-&gt;4)-Mur2Ac(oyl-L-Ala-gamma-D-Glu-L-Lys-D-Ala-D-Ala)-di-trans,octa-cis-undecaprenyl diphosphate = [GlcNAc-(1-&gt;4)-Mur2Ac(oyl-L-Ala-gamma-D-Glu-L-Lys-D-Ala-D-Ala)](n+1)-di-trans,octa-cis-undecaprenyl diphosphate + di-trans,octa-cis-undecaprenyl diphosphate + H(+)</text>
        <dbReference type="Rhea" id="RHEA:23708"/>
        <dbReference type="Rhea" id="RHEA-COMP:9602"/>
        <dbReference type="Rhea" id="RHEA-COMP:9603"/>
        <dbReference type="ChEBI" id="CHEBI:15378"/>
        <dbReference type="ChEBI" id="CHEBI:58405"/>
        <dbReference type="ChEBI" id="CHEBI:60033"/>
        <dbReference type="ChEBI" id="CHEBI:78435"/>
        <dbReference type="EC" id="2.4.99.28"/>
    </reaction>
</comment>
<dbReference type="InterPro" id="IPR001460">
    <property type="entry name" value="PCN-bd_Tpept"/>
</dbReference>
<dbReference type="EC" id="2.4.99.28" evidence="7"/>
<dbReference type="InterPro" id="IPR012338">
    <property type="entry name" value="Beta-lactam/transpept-like"/>
</dbReference>
<evidence type="ECO:0000259" key="11">
    <source>
        <dbReference type="Pfam" id="PF00905"/>
    </source>
</evidence>
<gene>
    <name evidence="13" type="ORF">A2494_00115</name>
</gene>
<dbReference type="GO" id="GO:0004180">
    <property type="term" value="F:carboxypeptidase activity"/>
    <property type="evidence" value="ECO:0007669"/>
    <property type="project" value="UniProtKB-KW"/>
</dbReference>
<dbReference type="InterPro" id="IPR036950">
    <property type="entry name" value="PBP_transglycosylase"/>
</dbReference>
<dbReference type="SUPFAM" id="SSF56601">
    <property type="entry name" value="beta-lactamase/transpeptidase-like"/>
    <property type="match status" value="1"/>
</dbReference>
<evidence type="ECO:0000256" key="6">
    <source>
        <dbReference type="ARBA" id="ARBA00023268"/>
    </source>
</evidence>
<feature type="compositionally biased region" description="Basic and acidic residues" evidence="9">
    <location>
        <begin position="856"/>
        <end position="868"/>
    </location>
</feature>
<dbReference type="InterPro" id="IPR050396">
    <property type="entry name" value="Glycosyltr_51/Transpeptidase"/>
</dbReference>
<keyword evidence="2" id="KW-0645">Protease</keyword>
<dbReference type="PANTHER" id="PTHR32282">
    <property type="entry name" value="BINDING PROTEIN TRANSPEPTIDASE, PUTATIVE-RELATED"/>
    <property type="match status" value="1"/>
</dbReference>
<accession>A0A1G2E0C9</accession>
<dbReference type="InterPro" id="IPR023346">
    <property type="entry name" value="Lysozyme-like_dom_sf"/>
</dbReference>
<dbReference type="GO" id="GO:0008955">
    <property type="term" value="F:peptidoglycan glycosyltransferase activity"/>
    <property type="evidence" value="ECO:0007669"/>
    <property type="project" value="UniProtKB-EC"/>
</dbReference>
<keyword evidence="6" id="KW-0511">Multifunctional enzyme</keyword>
<evidence type="ECO:0000313" key="14">
    <source>
        <dbReference type="Proteomes" id="UP000178106"/>
    </source>
</evidence>
<keyword evidence="4" id="KW-0808">Transferase</keyword>
<dbReference type="Proteomes" id="UP000178106">
    <property type="component" value="Unassembled WGS sequence"/>
</dbReference>